<evidence type="ECO:0000256" key="2">
    <source>
        <dbReference type="ARBA" id="ARBA00022679"/>
    </source>
</evidence>
<protein>
    <submittedName>
        <fullName evidence="7">N-acetyltransferase 9-like protein (inferred by orthology to a C. elegans protein)</fullName>
    </submittedName>
</protein>
<dbReference type="PROSITE" id="PS51186">
    <property type="entry name" value="GNAT"/>
    <property type="match status" value="1"/>
</dbReference>
<reference evidence="5 6" key="2">
    <citation type="submission" date="2018-11" db="EMBL/GenBank/DDBJ databases">
        <authorList>
            <consortium name="Pathogen Informatics"/>
        </authorList>
    </citation>
    <scope>NUCLEOTIDE SEQUENCE [LARGE SCALE GENOMIC DNA]</scope>
</reference>
<dbReference type="Proteomes" id="UP000267096">
    <property type="component" value="Unassembled WGS sequence"/>
</dbReference>
<evidence type="ECO:0000259" key="4">
    <source>
        <dbReference type="PROSITE" id="PS51186"/>
    </source>
</evidence>
<dbReference type="GO" id="GO:0008080">
    <property type="term" value="F:N-acetyltransferase activity"/>
    <property type="evidence" value="ECO:0007669"/>
    <property type="project" value="InterPro"/>
</dbReference>
<evidence type="ECO:0000256" key="1">
    <source>
        <dbReference type="ARBA" id="ARBA00009342"/>
    </source>
</evidence>
<evidence type="ECO:0000313" key="5">
    <source>
        <dbReference type="EMBL" id="VDK20442.1"/>
    </source>
</evidence>
<organism evidence="7">
    <name type="scientific">Anisakis simplex</name>
    <name type="common">Herring worm</name>
    <dbReference type="NCBI Taxonomy" id="6269"/>
    <lineage>
        <taxon>Eukaryota</taxon>
        <taxon>Metazoa</taxon>
        <taxon>Ecdysozoa</taxon>
        <taxon>Nematoda</taxon>
        <taxon>Chromadorea</taxon>
        <taxon>Rhabditida</taxon>
        <taxon>Spirurina</taxon>
        <taxon>Ascaridomorpha</taxon>
        <taxon>Ascaridoidea</taxon>
        <taxon>Anisakidae</taxon>
        <taxon>Anisakis</taxon>
        <taxon>Anisakis simplex complex</taxon>
    </lineage>
</organism>
<dbReference type="OrthoDB" id="5043642at2759"/>
<sequence>MRLNADIKIIGKQVVLVPYEKCHVNKYHKWMENDELRRQTASERLSLEEEYEMQRSWREDDDKCTFIILSQSLLDQYKDEISSMIGDVNIFLHDGVGELEIMIAESEWRGHGIAKECVALMIRYAYDHIHINKFQVKISEDNAVSIAMFQKLGFEQTAYSKVFKEYTFDLHPSKLLDIISDVHLNIHPYQLLTNKISQENRNTKEMNSSETNYSTK</sequence>
<dbReference type="InterPro" id="IPR016181">
    <property type="entry name" value="Acyl_CoA_acyltransferase"/>
</dbReference>
<comment type="similarity">
    <text evidence="1">Belongs to the acetyltransferase family. GNAT subfamily.</text>
</comment>
<name>A0A0M3J5M9_ANISI</name>
<dbReference type="InterPro" id="IPR000182">
    <property type="entry name" value="GNAT_dom"/>
</dbReference>
<dbReference type="InterPro" id="IPR039135">
    <property type="entry name" value="NAT9-like"/>
</dbReference>
<evidence type="ECO:0000313" key="7">
    <source>
        <dbReference type="WBParaSite" id="ASIM_0000286001-mRNA-1"/>
    </source>
</evidence>
<keyword evidence="2" id="KW-0808">Transferase</keyword>
<feature type="domain" description="N-acetyltransferase" evidence="4">
    <location>
        <begin position="31"/>
        <end position="177"/>
    </location>
</feature>
<dbReference type="Gene3D" id="3.40.630.30">
    <property type="match status" value="1"/>
</dbReference>
<proteinExistence type="inferred from homology"/>
<keyword evidence="6" id="KW-1185">Reference proteome</keyword>
<dbReference type="Pfam" id="PF13302">
    <property type="entry name" value="Acetyltransf_3"/>
    <property type="match status" value="1"/>
</dbReference>
<accession>A0A0M3J5M9</accession>
<dbReference type="EMBL" id="UYRR01003781">
    <property type="protein sequence ID" value="VDK20442.1"/>
    <property type="molecule type" value="Genomic_DNA"/>
</dbReference>
<dbReference type="AlphaFoldDB" id="A0A0M3J5M9"/>
<keyword evidence="3" id="KW-0012">Acyltransferase</keyword>
<evidence type="ECO:0000256" key="3">
    <source>
        <dbReference type="ARBA" id="ARBA00023315"/>
    </source>
</evidence>
<dbReference type="PANTHER" id="PTHR13256:SF16">
    <property type="entry name" value="ALPHA_BETA-TUBULIN-N-ACETYLTRANSFERASE 9"/>
    <property type="match status" value="1"/>
</dbReference>
<dbReference type="WBParaSite" id="ASIM_0000286001-mRNA-1">
    <property type="protein sequence ID" value="ASIM_0000286001-mRNA-1"/>
    <property type="gene ID" value="ASIM_0000286001"/>
</dbReference>
<reference evidence="7" key="1">
    <citation type="submission" date="2017-02" db="UniProtKB">
        <authorList>
            <consortium name="WormBaseParasite"/>
        </authorList>
    </citation>
    <scope>IDENTIFICATION</scope>
</reference>
<evidence type="ECO:0000313" key="6">
    <source>
        <dbReference type="Proteomes" id="UP000267096"/>
    </source>
</evidence>
<gene>
    <name evidence="5" type="ORF">ASIM_LOCUS2713</name>
</gene>
<dbReference type="SUPFAM" id="SSF55729">
    <property type="entry name" value="Acyl-CoA N-acyltransferases (Nat)"/>
    <property type="match status" value="1"/>
</dbReference>
<dbReference type="PANTHER" id="PTHR13256">
    <property type="entry name" value="N-ACETYLTRANSFERASE 9"/>
    <property type="match status" value="1"/>
</dbReference>